<feature type="repeat" description="Solcar" evidence="10">
    <location>
        <begin position="103"/>
        <end position="196"/>
    </location>
</feature>
<keyword evidence="3 11" id="KW-0813">Transport</keyword>
<dbReference type="InterPro" id="IPR023395">
    <property type="entry name" value="MCP_dom_sf"/>
</dbReference>
<evidence type="ECO:0000256" key="1">
    <source>
        <dbReference type="ARBA" id="ARBA00004448"/>
    </source>
</evidence>
<dbReference type="InterPro" id="IPR018108">
    <property type="entry name" value="MCP_transmembrane"/>
</dbReference>
<evidence type="ECO:0000256" key="7">
    <source>
        <dbReference type="ARBA" id="ARBA00022989"/>
    </source>
</evidence>
<dbReference type="GeneID" id="108040668"/>
<reference evidence="15 16" key="2">
    <citation type="submission" date="2025-04" db="UniProtKB">
        <authorList>
            <consortium name="RefSeq"/>
        </authorList>
    </citation>
    <scope>IDENTIFICATION</scope>
</reference>
<evidence type="ECO:0000313" key="15">
    <source>
        <dbReference type="RefSeq" id="XP_016973724.1"/>
    </source>
</evidence>
<keyword evidence="9 10" id="KW-0472">Membrane</keyword>
<evidence type="ECO:0000256" key="11">
    <source>
        <dbReference type="RuleBase" id="RU000488"/>
    </source>
</evidence>
<evidence type="ECO:0000256" key="10">
    <source>
        <dbReference type="PROSITE-ProRule" id="PRU00282"/>
    </source>
</evidence>
<evidence type="ECO:0000256" key="4">
    <source>
        <dbReference type="ARBA" id="ARBA00022692"/>
    </source>
</evidence>
<gene>
    <name evidence="15 16" type="primary">LOC108040668</name>
    <name evidence="13" type="synonym">108040668</name>
</gene>
<dbReference type="Gene3D" id="1.50.40.10">
    <property type="entry name" value="Mitochondrial carrier domain"/>
    <property type="match status" value="1"/>
</dbReference>
<dbReference type="RefSeq" id="XP_016973724.1">
    <property type="nucleotide sequence ID" value="XM_017118235.1"/>
</dbReference>
<name>A0A6P4EAX1_DRORH</name>
<comment type="similarity">
    <text evidence="2 11">Belongs to the mitochondrial carrier (TC 2.A.29) family.</text>
</comment>
<dbReference type="Pfam" id="PF00153">
    <property type="entry name" value="Mito_carr"/>
    <property type="match status" value="3"/>
</dbReference>
<dbReference type="PROSITE" id="PS50920">
    <property type="entry name" value="SOLCAR"/>
    <property type="match status" value="3"/>
</dbReference>
<dbReference type="EnsemblMetazoa" id="XM_017118235.2">
    <property type="protein sequence ID" value="XP_016973724.1"/>
    <property type="gene ID" value="LOC108040668"/>
</dbReference>
<dbReference type="PANTHER" id="PTHR45928">
    <property type="entry name" value="RE38146P"/>
    <property type="match status" value="1"/>
</dbReference>
<evidence type="ECO:0000256" key="8">
    <source>
        <dbReference type="ARBA" id="ARBA00023128"/>
    </source>
</evidence>
<dbReference type="Proteomes" id="UP001652680">
    <property type="component" value="Unassembled WGS sequence"/>
</dbReference>
<keyword evidence="7 12" id="KW-1133">Transmembrane helix</keyword>
<evidence type="ECO:0000313" key="13">
    <source>
        <dbReference type="EnsemblMetazoa" id="XP_016973724.1"/>
    </source>
</evidence>
<dbReference type="OrthoDB" id="6703404at2759"/>
<protein>
    <submittedName>
        <fullName evidence="15 16">Solute carrier family 25 member 35-like isoform X1</fullName>
    </submittedName>
</protein>
<feature type="repeat" description="Solcar" evidence="10">
    <location>
        <begin position="205"/>
        <end position="296"/>
    </location>
</feature>
<evidence type="ECO:0000256" key="3">
    <source>
        <dbReference type="ARBA" id="ARBA00022448"/>
    </source>
</evidence>
<dbReference type="PANTHER" id="PTHR45928:SF1">
    <property type="entry name" value="RE38146P"/>
    <property type="match status" value="1"/>
</dbReference>
<feature type="transmembrane region" description="Helical" evidence="12">
    <location>
        <begin position="6"/>
        <end position="23"/>
    </location>
</feature>
<evidence type="ECO:0000256" key="2">
    <source>
        <dbReference type="ARBA" id="ARBA00006375"/>
    </source>
</evidence>
<keyword evidence="8" id="KW-0496">Mitochondrion</keyword>
<reference evidence="13" key="3">
    <citation type="submission" date="2025-05" db="UniProtKB">
        <authorList>
            <consortium name="EnsemblMetazoa"/>
        </authorList>
    </citation>
    <scope>IDENTIFICATION</scope>
</reference>
<keyword evidence="4 10" id="KW-0812">Transmembrane</keyword>
<accession>A0A6P4EAX1</accession>
<evidence type="ECO:0000256" key="5">
    <source>
        <dbReference type="ARBA" id="ARBA00022737"/>
    </source>
</evidence>
<dbReference type="GO" id="GO:0005743">
    <property type="term" value="C:mitochondrial inner membrane"/>
    <property type="evidence" value="ECO:0007669"/>
    <property type="project" value="UniProtKB-SubCell"/>
</dbReference>
<evidence type="ECO:0000256" key="9">
    <source>
        <dbReference type="ARBA" id="ARBA00023136"/>
    </source>
</evidence>
<keyword evidence="14" id="KW-1185">Reference proteome</keyword>
<evidence type="ECO:0000256" key="12">
    <source>
        <dbReference type="SAM" id="Phobius"/>
    </source>
</evidence>
<dbReference type="AlphaFoldDB" id="A0A6P4EAX1"/>
<sequence>MTKSDFVLGGVAAMGAVMFTNPIDVVKTRMQLQGELAARGTYVKPYRNLPQAMVQIVRNDGLYALEKGLAPALCYQFLLNSVRLSVYSNALEWGYLQNKDGSISFYRGMFFGALGGCTGTLFASPFYMIKAQQHAQAVQSIAVGFQHKHTSMIDAFLHIYRTNGISGFWRGVIPSMNRTLVASSAQIGTFPKAKALLKDNGWVTHPVLLSFCGGLASGTLVSVANSPFDVVTTRMYNQPLDEKGRGLTYRGLVDCFTKILRTEGLHGMYKGFWPIYLRTAPHTTLIFVFFDKLLYIRDLYVFPQNKN</sequence>
<feature type="repeat" description="Solcar" evidence="10">
    <location>
        <begin position="4"/>
        <end position="93"/>
    </location>
</feature>
<dbReference type="SUPFAM" id="SSF103506">
    <property type="entry name" value="Mitochondrial carrier"/>
    <property type="match status" value="1"/>
</dbReference>
<feature type="transmembrane region" description="Helical" evidence="12">
    <location>
        <begin position="109"/>
        <end position="129"/>
    </location>
</feature>
<reference evidence="14" key="1">
    <citation type="journal article" date="2021" name="Elife">
        <title>Highly contiguous assemblies of 101 drosophilid genomes.</title>
        <authorList>
            <person name="Kim B.Y."/>
            <person name="Wang J.R."/>
            <person name="Miller D.E."/>
            <person name="Barmina O."/>
            <person name="Delaney E."/>
            <person name="Thompson A."/>
            <person name="Comeault A.A."/>
            <person name="Peede D."/>
            <person name="D'Agostino E.R."/>
            <person name="Pelaez J."/>
            <person name="Aguilar J.M."/>
            <person name="Haji D."/>
            <person name="Matsunaga T."/>
            <person name="Armstrong E.E."/>
            <person name="Zych M."/>
            <person name="Ogawa Y."/>
            <person name="Stamenkovic-Radak M."/>
            <person name="Jelic M."/>
            <person name="Veselinovic M.S."/>
            <person name="Tanaskovic M."/>
            <person name="Eric P."/>
            <person name="Gao J.J."/>
            <person name="Katoh T.K."/>
            <person name="Toda M.J."/>
            <person name="Watabe H."/>
            <person name="Watada M."/>
            <person name="Davis J.S."/>
            <person name="Moyle L.C."/>
            <person name="Manoli G."/>
            <person name="Bertolini E."/>
            <person name="Kostal V."/>
            <person name="Hawley R.S."/>
            <person name="Takahashi A."/>
            <person name="Jones C.D."/>
            <person name="Price D.K."/>
            <person name="Whiteman N."/>
            <person name="Kopp A."/>
            <person name="Matute D.R."/>
            <person name="Petrov D.A."/>
        </authorList>
    </citation>
    <scope>NUCLEOTIDE SEQUENCE [LARGE SCALE GENOMIC DNA]</scope>
</reference>
<organism evidence="15">
    <name type="scientific">Drosophila rhopaloa</name>
    <name type="common">Fruit fly</name>
    <dbReference type="NCBI Taxonomy" id="1041015"/>
    <lineage>
        <taxon>Eukaryota</taxon>
        <taxon>Metazoa</taxon>
        <taxon>Ecdysozoa</taxon>
        <taxon>Arthropoda</taxon>
        <taxon>Hexapoda</taxon>
        <taxon>Insecta</taxon>
        <taxon>Pterygota</taxon>
        <taxon>Neoptera</taxon>
        <taxon>Endopterygota</taxon>
        <taxon>Diptera</taxon>
        <taxon>Brachycera</taxon>
        <taxon>Muscomorpha</taxon>
        <taxon>Ephydroidea</taxon>
        <taxon>Drosophilidae</taxon>
        <taxon>Drosophila</taxon>
        <taxon>Sophophora</taxon>
    </lineage>
</organism>
<comment type="subcellular location">
    <subcellularLocation>
        <location evidence="1">Mitochondrion inner membrane</location>
        <topology evidence="1">Multi-pass membrane protein</topology>
    </subcellularLocation>
</comment>
<dbReference type="RefSeq" id="XP_016973725.1">
    <property type="nucleotide sequence ID" value="XM_017118236.1"/>
</dbReference>
<proteinExistence type="inferred from homology"/>
<dbReference type="EnsemblMetazoa" id="XM_017118236.1">
    <property type="protein sequence ID" value="XP_016973725.1"/>
    <property type="gene ID" value="LOC108040668"/>
</dbReference>
<evidence type="ECO:0000256" key="6">
    <source>
        <dbReference type="ARBA" id="ARBA00022792"/>
    </source>
</evidence>
<evidence type="ECO:0000313" key="16">
    <source>
        <dbReference type="RefSeq" id="XP_016973725.1"/>
    </source>
</evidence>
<keyword evidence="5" id="KW-0677">Repeat</keyword>
<evidence type="ECO:0000313" key="14">
    <source>
        <dbReference type="Proteomes" id="UP001652680"/>
    </source>
</evidence>
<keyword evidence="6" id="KW-0999">Mitochondrion inner membrane</keyword>
<dbReference type="InterPro" id="IPR051508">
    <property type="entry name" value="Mito_Carrier_Antiporter"/>
</dbReference>